<sequence>MKNFKIVRSENFGTVKCDFYQGSNDEIFMTAEQLGQALDYSNPRVSIGNLVNRNEHLKNSEFSSVINLVTEAGIRETRVFNEDGIYEVTMLAKTEKAKEFRSWVRKILKSLRRRQAILVPTNNSLEALKLMNQQIGLLIESQQELNQKIENVDKKVETQITLTYNQAKEIQFAVKCRIIELLGGKETEAYKIYKNKYFQAIHRDIKKRLGVPSYRDILKKDYAMAFNFIKNWIPEVNVRIGA</sequence>
<organism evidence="2 3">
    <name type="scientific">Tepidibacter thalassicus DSM 15285</name>
    <dbReference type="NCBI Taxonomy" id="1123350"/>
    <lineage>
        <taxon>Bacteria</taxon>
        <taxon>Bacillati</taxon>
        <taxon>Bacillota</taxon>
        <taxon>Clostridia</taxon>
        <taxon>Peptostreptococcales</taxon>
        <taxon>Peptostreptococcaceae</taxon>
        <taxon>Tepidibacter</taxon>
    </lineage>
</organism>
<dbReference type="PROSITE" id="PS51750">
    <property type="entry name" value="BRO_N"/>
    <property type="match status" value="1"/>
</dbReference>
<dbReference type="SMART" id="SM01040">
    <property type="entry name" value="Bro-N"/>
    <property type="match status" value="1"/>
</dbReference>
<name>A0A1M5PXW0_9FIRM</name>
<dbReference type="STRING" id="1123350.SAMN02744040_00652"/>
<dbReference type="AlphaFoldDB" id="A0A1M5PXW0"/>
<evidence type="ECO:0000259" key="1">
    <source>
        <dbReference type="PROSITE" id="PS51750"/>
    </source>
</evidence>
<protein>
    <submittedName>
        <fullName evidence="2">Prophage antirepressor</fullName>
    </submittedName>
</protein>
<dbReference type="InterPro" id="IPR003497">
    <property type="entry name" value="BRO_N_domain"/>
</dbReference>
<gene>
    <name evidence="2" type="ORF">SAMN02744040_00652</name>
</gene>
<reference evidence="3" key="1">
    <citation type="submission" date="2016-11" db="EMBL/GenBank/DDBJ databases">
        <authorList>
            <person name="Varghese N."/>
            <person name="Submissions S."/>
        </authorList>
    </citation>
    <scope>NUCLEOTIDE SEQUENCE [LARGE SCALE GENOMIC DNA]</scope>
    <source>
        <strain evidence="3">DSM 15285</strain>
    </source>
</reference>
<keyword evidence="3" id="KW-1185">Reference proteome</keyword>
<evidence type="ECO:0000313" key="3">
    <source>
        <dbReference type="Proteomes" id="UP000242520"/>
    </source>
</evidence>
<proteinExistence type="predicted"/>
<dbReference type="Pfam" id="PF02498">
    <property type="entry name" value="Bro-N"/>
    <property type="match status" value="1"/>
</dbReference>
<dbReference type="OrthoDB" id="1753001at2"/>
<dbReference type="Pfam" id="PF10552">
    <property type="entry name" value="ORF6C"/>
    <property type="match status" value="1"/>
</dbReference>
<evidence type="ECO:0000313" key="2">
    <source>
        <dbReference type="EMBL" id="SHH06299.1"/>
    </source>
</evidence>
<dbReference type="RefSeq" id="WP_072723601.1">
    <property type="nucleotide sequence ID" value="NZ_FQXH01000007.1"/>
</dbReference>
<accession>A0A1M5PXW0</accession>
<feature type="domain" description="Bro-N" evidence="1">
    <location>
        <begin position="14"/>
        <end position="115"/>
    </location>
</feature>
<dbReference type="InterPro" id="IPR018878">
    <property type="entry name" value="ORF6C_dom"/>
</dbReference>
<dbReference type="Proteomes" id="UP000242520">
    <property type="component" value="Unassembled WGS sequence"/>
</dbReference>
<dbReference type="EMBL" id="FQXH01000007">
    <property type="protein sequence ID" value="SHH06299.1"/>
    <property type="molecule type" value="Genomic_DNA"/>
</dbReference>